<sequence length="118" mass="12865">MALRNWIRSTISSRSPEYLQKTAEVDAALDNADHQNIVPMTETLDNIKQKPARLEGVTEIPDSSAYVANLATTPALAAVNGMISSFPIPKIFTSNAIPLLMYMRDNNQAEKQKAGSSS</sequence>
<dbReference type="RefSeq" id="XP_064854294.1">
    <property type="nucleotide sequence ID" value="XM_064998222.1"/>
</dbReference>
<evidence type="ECO:0000313" key="2">
    <source>
        <dbReference type="Proteomes" id="UP001360560"/>
    </source>
</evidence>
<dbReference type="Proteomes" id="UP001360560">
    <property type="component" value="Unassembled WGS sequence"/>
</dbReference>
<dbReference type="EMBL" id="BTFZ01000011">
    <property type="protein sequence ID" value="GMM37298.1"/>
    <property type="molecule type" value="Genomic_DNA"/>
</dbReference>
<dbReference type="GeneID" id="90075273"/>
<dbReference type="AlphaFoldDB" id="A0AAV5QR82"/>
<evidence type="ECO:0000313" key="1">
    <source>
        <dbReference type="EMBL" id="GMM37298.1"/>
    </source>
</evidence>
<reference evidence="1 2" key="1">
    <citation type="journal article" date="2023" name="Elife">
        <title>Identification of key yeast species and microbe-microbe interactions impacting larval growth of Drosophila in the wild.</title>
        <authorList>
            <person name="Mure A."/>
            <person name="Sugiura Y."/>
            <person name="Maeda R."/>
            <person name="Honda K."/>
            <person name="Sakurai N."/>
            <person name="Takahashi Y."/>
            <person name="Watada M."/>
            <person name="Katoh T."/>
            <person name="Gotoh A."/>
            <person name="Gotoh Y."/>
            <person name="Taniguchi I."/>
            <person name="Nakamura K."/>
            <person name="Hayashi T."/>
            <person name="Katayama T."/>
            <person name="Uemura T."/>
            <person name="Hattori Y."/>
        </authorList>
    </citation>
    <scope>NUCLEOTIDE SEQUENCE [LARGE SCALE GENOMIC DNA]</scope>
    <source>
        <strain evidence="1 2">SC-9</strain>
    </source>
</reference>
<protein>
    <submittedName>
        <fullName evidence="1">Uncharacterized protein</fullName>
    </submittedName>
</protein>
<gene>
    <name evidence="1" type="ORF">DASC09_046230</name>
</gene>
<comment type="caution">
    <text evidence="1">The sequence shown here is derived from an EMBL/GenBank/DDBJ whole genome shotgun (WGS) entry which is preliminary data.</text>
</comment>
<accession>A0AAV5QR82</accession>
<organism evidence="1 2">
    <name type="scientific">Saccharomycopsis crataegensis</name>
    <dbReference type="NCBI Taxonomy" id="43959"/>
    <lineage>
        <taxon>Eukaryota</taxon>
        <taxon>Fungi</taxon>
        <taxon>Dikarya</taxon>
        <taxon>Ascomycota</taxon>
        <taxon>Saccharomycotina</taxon>
        <taxon>Saccharomycetes</taxon>
        <taxon>Saccharomycopsidaceae</taxon>
        <taxon>Saccharomycopsis</taxon>
    </lineage>
</organism>
<proteinExistence type="predicted"/>
<keyword evidence="2" id="KW-1185">Reference proteome</keyword>
<name>A0AAV5QR82_9ASCO</name>